<dbReference type="EMBL" id="KJ187191">
    <property type="protein sequence ID" value="AIX99549.1"/>
    <property type="molecule type" value="mRNA"/>
</dbReference>
<dbReference type="AlphaFoldDB" id="A0A0A1CVW3"/>
<dbReference type="Pfam" id="PF00520">
    <property type="entry name" value="Ion_trans"/>
    <property type="match status" value="1"/>
</dbReference>
<name>A0A0A1CVW3_SCHMD</name>
<dbReference type="FunFam" id="1.20.120.350:FF:000068">
    <property type="entry name" value="Sodium channel protein"/>
    <property type="match status" value="1"/>
</dbReference>
<accession>A0A0A1CVW3</accession>
<evidence type="ECO:0000256" key="4">
    <source>
        <dbReference type="ARBA" id="ARBA00023136"/>
    </source>
</evidence>
<evidence type="ECO:0000259" key="7">
    <source>
        <dbReference type="Pfam" id="PF00520"/>
    </source>
</evidence>
<dbReference type="GO" id="GO:0001518">
    <property type="term" value="C:voltage-gated sodium channel complex"/>
    <property type="evidence" value="ECO:0007669"/>
    <property type="project" value="TreeGrafter"/>
</dbReference>
<dbReference type="SUPFAM" id="SSF81324">
    <property type="entry name" value="Voltage-gated potassium channels"/>
    <property type="match status" value="1"/>
</dbReference>
<proteinExistence type="evidence at transcript level"/>
<evidence type="ECO:0000313" key="8">
    <source>
        <dbReference type="EMBL" id="AIX99549.1"/>
    </source>
</evidence>
<dbReference type="GO" id="GO:0005248">
    <property type="term" value="F:voltage-gated sodium channel activity"/>
    <property type="evidence" value="ECO:0007669"/>
    <property type="project" value="TreeGrafter"/>
</dbReference>
<feature type="region of interest" description="Disordered" evidence="5">
    <location>
        <begin position="1"/>
        <end position="21"/>
    </location>
</feature>
<comment type="subcellular location">
    <subcellularLocation>
        <location evidence="1">Membrane</location>
        <topology evidence="1">Multi-pass membrane protein</topology>
    </subcellularLocation>
</comment>
<feature type="non-terminal residue" evidence="8">
    <location>
        <position position="1"/>
    </location>
</feature>
<evidence type="ECO:0000256" key="5">
    <source>
        <dbReference type="SAM" id="MobiDB-lite"/>
    </source>
</evidence>
<evidence type="ECO:0000256" key="3">
    <source>
        <dbReference type="ARBA" id="ARBA00022989"/>
    </source>
</evidence>
<keyword evidence="4 6" id="KW-0472">Membrane</keyword>
<dbReference type="InterPro" id="IPR027359">
    <property type="entry name" value="Volt_channel_dom_sf"/>
</dbReference>
<dbReference type="PANTHER" id="PTHR10037:SF288">
    <property type="entry name" value="SODIUM CHANNEL PROTEIN PARA"/>
    <property type="match status" value="1"/>
</dbReference>
<keyword evidence="3 6" id="KW-1133">Transmembrane helix</keyword>
<dbReference type="InterPro" id="IPR005821">
    <property type="entry name" value="Ion_trans_dom"/>
</dbReference>
<organism evidence="8">
    <name type="scientific">Schmidtea mediterranea</name>
    <name type="common">Freshwater planarian flatworm</name>
    <dbReference type="NCBI Taxonomy" id="79327"/>
    <lineage>
        <taxon>Eukaryota</taxon>
        <taxon>Metazoa</taxon>
        <taxon>Spiralia</taxon>
        <taxon>Lophotrochozoa</taxon>
        <taxon>Platyhelminthes</taxon>
        <taxon>Rhabditophora</taxon>
        <taxon>Seriata</taxon>
        <taxon>Tricladida</taxon>
        <taxon>Continenticola</taxon>
        <taxon>Geoplanoidea</taxon>
        <taxon>Dugesiidae</taxon>
        <taxon>Schmidtea</taxon>
    </lineage>
</organism>
<feature type="transmembrane region" description="Helical" evidence="6">
    <location>
        <begin position="270"/>
        <end position="297"/>
    </location>
</feature>
<dbReference type="GO" id="GO:0086010">
    <property type="term" value="P:membrane depolarization during action potential"/>
    <property type="evidence" value="ECO:0007669"/>
    <property type="project" value="TreeGrafter"/>
</dbReference>
<reference evidence="8" key="1">
    <citation type="journal article" date="2014" name="PLoS Genet.">
        <title>COE Loss-of-Function Analysis Reveals a Genetic Program Underlying Maintenance and Regeneration of the Nervous System in Planarians.</title>
        <authorList>
            <person name="Cowles M.W."/>
            <person name="Omuro K.C."/>
            <person name="Stanley B.N."/>
            <person name="Quintanilla C.G."/>
            <person name="Zayas R.M."/>
        </authorList>
    </citation>
    <scope>NUCLEOTIDE SEQUENCE</scope>
</reference>
<protein>
    <submittedName>
        <fullName evidence="8">Scna-1</fullName>
    </submittedName>
</protein>
<evidence type="ECO:0000256" key="1">
    <source>
        <dbReference type="ARBA" id="ARBA00004141"/>
    </source>
</evidence>
<feature type="non-terminal residue" evidence="8">
    <location>
        <position position="614"/>
    </location>
</feature>
<keyword evidence="2 6" id="KW-0812">Transmembrane</keyword>
<feature type="transmembrane region" description="Helical" evidence="6">
    <location>
        <begin position="380"/>
        <end position="409"/>
    </location>
</feature>
<sequence length="614" mass="70983">DEELGVESSEDLNYQNPVRPNSKDGWSIQSYVRKQSLIKSGLNDEFNSKSYQVSNVDIESEPRFSICDYDSTDRNLDSTRLVCPLESYFKGKIKFNYADKSESEATTPILPRSPRSIAVGKRIVGSLSSFSPMLDERSSKSYLDPNLLHTSNSRMFGMKRITEIDGQGEIKRQLSQNLRRRVSKNLSFRHRMENESINSDIFIKINQDDDNMISEINHYIKNPELQSALSALSIYDAETKVRKKELIKQWLLKTFCSWTCCPCYFKFQSLVALIILDPFVELFITLCIVMNTVLMSIDTPDNSPEMNHFLKTTFGLEAFLKLIALGPEQYFQEHWNVFDFIIVILSLVEIPLDSSGMSLLRAFRLLRVFKLAKSWQTMNLLFMIIGTTVGAIGNLCIVLGIIIFIFAVVGMQLFGDKYSNFKNETLFPSFKGAEPRWNFNDFTHSFMIVFRVLCGEWIESMWDCMLVNGYQCVPFFLMTMILGNLVLLNLFLALLLSSFGSESLQKREDDSNETNKLQEAIDRIYRAIVWVKVQIRFAIKLSKEIFGRCIVKKRKKLIKSHPMWNAHNIKCEKSYYELSVSNDVKIPEEQLSNPELWFKYSLKETEVPKFDEDP</sequence>
<dbReference type="PANTHER" id="PTHR10037">
    <property type="entry name" value="VOLTAGE-GATED CATION CHANNEL CALCIUM AND SODIUM"/>
    <property type="match status" value="1"/>
</dbReference>
<evidence type="ECO:0000256" key="2">
    <source>
        <dbReference type="ARBA" id="ARBA00022692"/>
    </source>
</evidence>
<dbReference type="InterPro" id="IPR043203">
    <property type="entry name" value="VGCC_Ca_Na"/>
</dbReference>
<feature type="compositionally biased region" description="Acidic residues" evidence="5">
    <location>
        <begin position="1"/>
        <end position="10"/>
    </location>
</feature>
<feature type="domain" description="Ion transport" evidence="7">
    <location>
        <begin position="278"/>
        <end position="504"/>
    </location>
</feature>
<feature type="transmembrane region" description="Helical" evidence="6">
    <location>
        <begin position="475"/>
        <end position="497"/>
    </location>
</feature>
<dbReference type="Gene3D" id="1.20.120.350">
    <property type="entry name" value="Voltage-gated potassium channels. Chain C"/>
    <property type="match status" value="1"/>
</dbReference>
<evidence type="ECO:0000256" key="6">
    <source>
        <dbReference type="SAM" id="Phobius"/>
    </source>
</evidence>
<dbReference type="Gene3D" id="1.10.287.70">
    <property type="match status" value="1"/>
</dbReference>
<dbReference type="FunFam" id="1.10.287.70:FF:000046">
    <property type="entry name" value="Sodium channel protein"/>
    <property type="match status" value="1"/>
</dbReference>
<gene>
    <name evidence="8" type="primary">scna-1</name>
</gene>
<dbReference type="GO" id="GO:0019228">
    <property type="term" value="P:neuronal action potential"/>
    <property type="evidence" value="ECO:0007669"/>
    <property type="project" value="TreeGrafter"/>
</dbReference>